<keyword evidence="10 15" id="KW-0949">S-adenosyl-L-methionine</keyword>
<evidence type="ECO:0000313" key="19">
    <source>
        <dbReference type="EMBL" id="PJA47067.1"/>
    </source>
</evidence>
<organism evidence="19 20">
    <name type="scientific">Candidatus Uhrbacteria bacterium CG_4_9_14_3_um_filter_41_35</name>
    <dbReference type="NCBI Taxonomy" id="1975034"/>
    <lineage>
        <taxon>Bacteria</taxon>
        <taxon>Candidatus Uhriibacteriota</taxon>
    </lineage>
</organism>
<dbReference type="FunFam" id="3.40.1280.10:FF:000001">
    <property type="entry name" value="tRNA (guanine-N(1)-)-methyltransferase"/>
    <property type="match status" value="1"/>
</dbReference>
<sequence>MIRFDIITLFPETITPYTQASILGRAQKKKLITIKSHDLRSYSKDKHQKVDDTPYGGGAGMVMSIQPIDSAVRKIKSKISPKKTRVIITSASGKTFTQADSKRLAKYDQLIFICGRYEGIDARVEAEIADEAFSIGNFVLTGGELPAMVMTDAIARHIEGVLGSSASLDEESHSIEGQLEYPQYTKPEKYHYKTGLKKKILQVPAILLSGDHGKIKKWREEQSKKANK</sequence>
<comment type="similarity">
    <text evidence="3 15 17">Belongs to the RNA methyltransferase TrmD family.</text>
</comment>
<evidence type="ECO:0000256" key="6">
    <source>
        <dbReference type="ARBA" id="ARBA00014679"/>
    </source>
</evidence>
<evidence type="ECO:0000256" key="7">
    <source>
        <dbReference type="ARBA" id="ARBA00022490"/>
    </source>
</evidence>
<dbReference type="GO" id="GO:0002939">
    <property type="term" value="P:tRNA N1-guanine methylation"/>
    <property type="evidence" value="ECO:0007669"/>
    <property type="project" value="TreeGrafter"/>
</dbReference>
<dbReference type="Gene3D" id="1.10.1270.20">
    <property type="entry name" value="tRNA(m1g37)methyltransferase, domain 2"/>
    <property type="match status" value="1"/>
</dbReference>
<dbReference type="PANTHER" id="PTHR46417">
    <property type="entry name" value="TRNA (GUANINE-N(1)-)-METHYLTRANSFERASE"/>
    <property type="match status" value="1"/>
</dbReference>
<evidence type="ECO:0000256" key="16">
    <source>
        <dbReference type="PIRSR" id="PIRSR000386-1"/>
    </source>
</evidence>
<dbReference type="Proteomes" id="UP000231263">
    <property type="component" value="Unassembled WGS sequence"/>
</dbReference>
<keyword evidence="9 15" id="KW-0808">Transferase</keyword>
<evidence type="ECO:0000256" key="15">
    <source>
        <dbReference type="HAMAP-Rule" id="MF_00605"/>
    </source>
</evidence>
<comment type="function">
    <text evidence="1 15 17">Specifically methylates guanosine-37 in various tRNAs.</text>
</comment>
<dbReference type="GO" id="GO:0005829">
    <property type="term" value="C:cytosol"/>
    <property type="evidence" value="ECO:0007669"/>
    <property type="project" value="TreeGrafter"/>
</dbReference>
<dbReference type="Gene3D" id="3.40.1280.10">
    <property type="match status" value="1"/>
</dbReference>
<comment type="caution">
    <text evidence="19">The sequence shown here is derived from an EMBL/GenBank/DDBJ whole genome shotgun (WGS) entry which is preliminary data.</text>
</comment>
<evidence type="ECO:0000313" key="20">
    <source>
        <dbReference type="Proteomes" id="UP000231263"/>
    </source>
</evidence>
<name>A0A2M7XGR6_9BACT</name>
<dbReference type="GO" id="GO:0052906">
    <property type="term" value="F:tRNA (guanine(37)-N1)-methyltransferase activity"/>
    <property type="evidence" value="ECO:0007669"/>
    <property type="project" value="UniProtKB-UniRule"/>
</dbReference>
<dbReference type="InterPro" id="IPR029028">
    <property type="entry name" value="Alpha/beta_knot_MTases"/>
</dbReference>
<comment type="catalytic activity">
    <reaction evidence="14 15 17">
        <text>guanosine(37) in tRNA + S-adenosyl-L-methionine = N(1)-methylguanosine(37) in tRNA + S-adenosyl-L-homocysteine + H(+)</text>
        <dbReference type="Rhea" id="RHEA:36899"/>
        <dbReference type="Rhea" id="RHEA-COMP:10145"/>
        <dbReference type="Rhea" id="RHEA-COMP:10147"/>
        <dbReference type="ChEBI" id="CHEBI:15378"/>
        <dbReference type="ChEBI" id="CHEBI:57856"/>
        <dbReference type="ChEBI" id="CHEBI:59789"/>
        <dbReference type="ChEBI" id="CHEBI:73542"/>
        <dbReference type="ChEBI" id="CHEBI:74269"/>
        <dbReference type="EC" id="2.1.1.228"/>
    </reaction>
</comment>
<dbReference type="NCBIfam" id="TIGR00088">
    <property type="entry name" value="trmD"/>
    <property type="match status" value="1"/>
</dbReference>
<dbReference type="AlphaFoldDB" id="A0A2M7XGR6"/>
<dbReference type="PIRSF" id="PIRSF000386">
    <property type="entry name" value="tRNA_mtase"/>
    <property type="match status" value="1"/>
</dbReference>
<evidence type="ECO:0000256" key="13">
    <source>
        <dbReference type="ARBA" id="ARBA00033392"/>
    </source>
</evidence>
<feature type="domain" description="tRNA methyltransferase TRMD/TRM10-type" evidence="18">
    <location>
        <begin position="2"/>
        <end position="225"/>
    </location>
</feature>
<dbReference type="PANTHER" id="PTHR46417:SF1">
    <property type="entry name" value="TRNA (GUANINE-N(1)-)-METHYLTRANSFERASE"/>
    <property type="match status" value="1"/>
</dbReference>
<dbReference type="SUPFAM" id="SSF75217">
    <property type="entry name" value="alpha/beta knot"/>
    <property type="match status" value="1"/>
</dbReference>
<dbReference type="CDD" id="cd18080">
    <property type="entry name" value="TrmD-like"/>
    <property type="match status" value="1"/>
</dbReference>
<evidence type="ECO:0000256" key="9">
    <source>
        <dbReference type="ARBA" id="ARBA00022679"/>
    </source>
</evidence>
<dbReference type="InterPro" id="IPR002649">
    <property type="entry name" value="tRNA_m1G_MeTrfase_TrmD"/>
</dbReference>
<dbReference type="InterPro" id="IPR023148">
    <property type="entry name" value="tRNA_m1G_MeTrfase_C_sf"/>
</dbReference>
<reference evidence="20" key="1">
    <citation type="submission" date="2017-09" db="EMBL/GenBank/DDBJ databases">
        <title>Depth-based differentiation of microbial function through sediment-hosted aquifers and enrichment of novel symbionts in the deep terrestrial subsurface.</title>
        <authorList>
            <person name="Probst A.J."/>
            <person name="Ladd B."/>
            <person name="Jarett J.K."/>
            <person name="Geller-Mcgrath D.E."/>
            <person name="Sieber C.M.K."/>
            <person name="Emerson J.B."/>
            <person name="Anantharaman K."/>
            <person name="Thomas B.C."/>
            <person name="Malmstrom R."/>
            <person name="Stieglmeier M."/>
            <person name="Klingl A."/>
            <person name="Woyke T."/>
            <person name="Ryan C.M."/>
            <person name="Banfield J.F."/>
        </authorList>
    </citation>
    <scope>NUCLEOTIDE SEQUENCE [LARGE SCALE GENOMIC DNA]</scope>
</reference>
<evidence type="ECO:0000256" key="8">
    <source>
        <dbReference type="ARBA" id="ARBA00022603"/>
    </source>
</evidence>
<evidence type="ECO:0000256" key="3">
    <source>
        <dbReference type="ARBA" id="ARBA00007630"/>
    </source>
</evidence>
<keyword evidence="7 15" id="KW-0963">Cytoplasm</keyword>
<dbReference type="HAMAP" id="MF_00605">
    <property type="entry name" value="TrmD"/>
    <property type="match status" value="1"/>
</dbReference>
<evidence type="ECO:0000256" key="14">
    <source>
        <dbReference type="ARBA" id="ARBA00047783"/>
    </source>
</evidence>
<protein>
    <recommendedName>
        <fullName evidence="6 15">tRNA (guanine-N(1)-)-methyltransferase</fullName>
        <ecNumber evidence="5 15">2.1.1.228</ecNumber>
    </recommendedName>
    <alternativeName>
        <fullName evidence="12 15">M1G-methyltransferase</fullName>
    </alternativeName>
    <alternativeName>
        <fullName evidence="13 15">tRNA [GM37] methyltransferase</fullName>
    </alternativeName>
</protein>
<keyword evidence="11 15" id="KW-0819">tRNA processing</keyword>
<evidence type="ECO:0000256" key="10">
    <source>
        <dbReference type="ARBA" id="ARBA00022691"/>
    </source>
</evidence>
<comment type="subcellular location">
    <subcellularLocation>
        <location evidence="2 15 17">Cytoplasm</location>
    </subcellularLocation>
</comment>
<accession>A0A2M7XGR6</accession>
<dbReference type="InterPro" id="IPR029026">
    <property type="entry name" value="tRNA_m1G_MTases_N"/>
</dbReference>
<dbReference type="EMBL" id="PFWT01000002">
    <property type="protein sequence ID" value="PJA47067.1"/>
    <property type="molecule type" value="Genomic_DNA"/>
</dbReference>
<evidence type="ECO:0000256" key="12">
    <source>
        <dbReference type="ARBA" id="ARBA00029736"/>
    </source>
</evidence>
<feature type="binding site" evidence="15 16">
    <location>
        <position position="115"/>
    </location>
    <ligand>
        <name>S-adenosyl-L-methionine</name>
        <dbReference type="ChEBI" id="CHEBI:59789"/>
    </ligand>
</feature>
<evidence type="ECO:0000256" key="11">
    <source>
        <dbReference type="ARBA" id="ARBA00022694"/>
    </source>
</evidence>
<dbReference type="NCBIfam" id="NF000648">
    <property type="entry name" value="PRK00026.1"/>
    <property type="match status" value="1"/>
</dbReference>
<evidence type="ECO:0000256" key="5">
    <source>
        <dbReference type="ARBA" id="ARBA00012807"/>
    </source>
</evidence>
<evidence type="ECO:0000256" key="17">
    <source>
        <dbReference type="RuleBase" id="RU003464"/>
    </source>
</evidence>
<gene>
    <name evidence="15" type="primary">trmD</name>
    <name evidence="19" type="ORF">CO173_00175</name>
</gene>
<dbReference type="Pfam" id="PF01746">
    <property type="entry name" value="tRNA_m1G_MT"/>
    <property type="match status" value="1"/>
</dbReference>
<evidence type="ECO:0000259" key="18">
    <source>
        <dbReference type="Pfam" id="PF01746"/>
    </source>
</evidence>
<dbReference type="EC" id="2.1.1.228" evidence="5 15"/>
<evidence type="ECO:0000256" key="2">
    <source>
        <dbReference type="ARBA" id="ARBA00004496"/>
    </source>
</evidence>
<keyword evidence="8 15" id="KW-0489">Methyltransferase</keyword>
<proteinExistence type="inferred from homology"/>
<evidence type="ECO:0000256" key="1">
    <source>
        <dbReference type="ARBA" id="ARBA00002634"/>
    </source>
</evidence>
<comment type="subunit">
    <text evidence="4 15 17">Homodimer.</text>
</comment>
<feature type="binding site" evidence="15 16">
    <location>
        <begin position="135"/>
        <end position="140"/>
    </location>
    <ligand>
        <name>S-adenosyl-L-methionine</name>
        <dbReference type="ChEBI" id="CHEBI:59789"/>
    </ligand>
</feature>
<evidence type="ECO:0000256" key="4">
    <source>
        <dbReference type="ARBA" id="ARBA00011738"/>
    </source>
</evidence>
<dbReference type="InterPro" id="IPR016009">
    <property type="entry name" value="tRNA_MeTrfase_TRMD/TRM10"/>
</dbReference>